<comment type="caution">
    <text evidence="2">The sequence shown here is derived from an EMBL/GenBank/DDBJ whole genome shotgun (WGS) entry which is preliminary data.</text>
</comment>
<evidence type="ECO:0000313" key="3">
    <source>
        <dbReference type="Proteomes" id="UP000077013"/>
    </source>
</evidence>
<dbReference type="AlphaFoldDB" id="A0A167J0X3"/>
<protein>
    <recommendedName>
        <fullName evidence="4">Beta-carotene 15,15'-monooxygenase</fullName>
    </recommendedName>
</protein>
<evidence type="ECO:0008006" key="4">
    <source>
        <dbReference type="Google" id="ProtNLM"/>
    </source>
</evidence>
<accession>A0A167J0X3</accession>
<keyword evidence="1" id="KW-0472">Membrane</keyword>
<reference evidence="2 3" key="1">
    <citation type="submission" date="2016-02" db="EMBL/GenBank/DDBJ databases">
        <title>Ulvibacter sp. LPB0005, isolated from Thais luteostoma.</title>
        <authorList>
            <person name="Shin S.-K."/>
            <person name="Yi H."/>
        </authorList>
    </citation>
    <scope>NUCLEOTIDE SEQUENCE [LARGE SCALE GENOMIC DNA]</scope>
    <source>
        <strain evidence="2 3">LPB0005</strain>
    </source>
</reference>
<feature type="transmembrane region" description="Helical" evidence="1">
    <location>
        <begin position="208"/>
        <end position="228"/>
    </location>
</feature>
<sequence length="315" mass="35999">MLTSFFSKSNPINYLIIGILLSIGYIYGGIAQTEAFLTFSSILEHLLYMVIVVFSMLLLDFVIRKNQLTKQNTFAILLFGCFFWMFPVIFTDQMAMLANLFLLLAFRRVVTLHSDRNNEKKILDAAIYITIASFFYFWSLLYFVVLFIGILRKPDTTFKQLLIPVAGFVAVFILTTTVFFLTKDSFEWFYTWKTEISFDFSTYNSVNILLPLAVLLTLILWTVVFRLLSLKAAASKEKPNYVLLLVILLITIVIALASPKKTGAELIFMLAPTAIIATNYLERIGVSATSEGEEIWFKEILLWLIVLLPIAVLFV</sequence>
<feature type="transmembrane region" description="Helical" evidence="1">
    <location>
        <begin position="161"/>
        <end position="182"/>
    </location>
</feature>
<dbReference type="Proteomes" id="UP000077013">
    <property type="component" value="Unassembled WGS sequence"/>
</dbReference>
<dbReference type="OrthoDB" id="1439867at2"/>
<proteinExistence type="predicted"/>
<dbReference type="EMBL" id="LRXL01000026">
    <property type="protein sequence ID" value="OAB80212.1"/>
    <property type="molecule type" value="Genomic_DNA"/>
</dbReference>
<feature type="transmembrane region" description="Helical" evidence="1">
    <location>
        <begin position="12"/>
        <end position="30"/>
    </location>
</feature>
<feature type="transmembrane region" description="Helical" evidence="1">
    <location>
        <begin position="240"/>
        <end position="258"/>
    </location>
</feature>
<dbReference type="STRING" id="1763537.ULVI_05610"/>
<dbReference type="RefSeq" id="WP_068590568.1">
    <property type="nucleotide sequence ID" value="NZ_LRXL01000026.1"/>
</dbReference>
<feature type="transmembrane region" description="Helical" evidence="1">
    <location>
        <begin position="126"/>
        <end position="149"/>
    </location>
</feature>
<evidence type="ECO:0000313" key="2">
    <source>
        <dbReference type="EMBL" id="OAB80212.1"/>
    </source>
</evidence>
<dbReference type="Pfam" id="PF19992">
    <property type="entry name" value="DUF6427"/>
    <property type="match status" value="1"/>
</dbReference>
<feature type="transmembrane region" description="Helical" evidence="1">
    <location>
        <begin position="42"/>
        <end position="63"/>
    </location>
</feature>
<keyword evidence="1" id="KW-1133">Transmembrane helix</keyword>
<feature type="transmembrane region" description="Helical" evidence="1">
    <location>
        <begin position="75"/>
        <end position="106"/>
    </location>
</feature>
<dbReference type="InterPro" id="IPR045625">
    <property type="entry name" value="DUF6427"/>
</dbReference>
<keyword evidence="3" id="KW-1185">Reference proteome</keyword>
<name>A0A167J0X3_9FLAO</name>
<gene>
    <name evidence="2" type="ORF">ULVI_05610</name>
</gene>
<feature type="transmembrane region" description="Helical" evidence="1">
    <location>
        <begin position="295"/>
        <end position="314"/>
    </location>
</feature>
<keyword evidence="1" id="KW-0812">Transmembrane</keyword>
<organism evidence="2 3">
    <name type="scientific">Cochleicola gelatinilyticus</name>
    <dbReference type="NCBI Taxonomy" id="1763537"/>
    <lineage>
        <taxon>Bacteria</taxon>
        <taxon>Pseudomonadati</taxon>
        <taxon>Bacteroidota</taxon>
        <taxon>Flavobacteriia</taxon>
        <taxon>Flavobacteriales</taxon>
        <taxon>Flavobacteriaceae</taxon>
        <taxon>Cochleicola</taxon>
    </lineage>
</organism>
<evidence type="ECO:0000256" key="1">
    <source>
        <dbReference type="SAM" id="Phobius"/>
    </source>
</evidence>